<keyword evidence="9" id="KW-1003">Cell membrane</keyword>
<dbReference type="Pfam" id="PF00346">
    <property type="entry name" value="Complex1_49kDa"/>
    <property type="match status" value="1"/>
</dbReference>
<comment type="subunit">
    <text evidence="9">NDH-1 is composed of 14 different subunits. Subunits NuoB, C, D, E, F, and G constitute the peripheral sector of the complex.</text>
</comment>
<keyword evidence="5 9" id="KW-0874">Quinone</keyword>
<dbReference type="HAMAP" id="MF_01358">
    <property type="entry name" value="NDH1_NuoD"/>
    <property type="match status" value="1"/>
</dbReference>
<name>D6ZZ28_ANCN5</name>
<keyword evidence="6 9" id="KW-1278">Translocase</keyword>
<dbReference type="NCBIfam" id="NF004739">
    <property type="entry name" value="PRK06075.1"/>
    <property type="match status" value="1"/>
</dbReference>
<comment type="function">
    <text evidence="1 9">NDH-1 shuttles electrons from NADH, via FMN and iron-sulfur (Fe-S) centers, to quinones in the respiratory chain. The immediate electron acceptor for the enzyme in this species is believed to be ubiquinone. Couples the redox reaction to proton translocation (for every two electrons transferred, four hydrogen ions are translocated across the cytoplasmic membrane), and thus conserves the redox energy in a proton gradient.</text>
</comment>
<evidence type="ECO:0000256" key="7">
    <source>
        <dbReference type="ARBA" id="ARBA00023027"/>
    </source>
</evidence>
<evidence type="ECO:0000256" key="3">
    <source>
        <dbReference type="ARBA" id="ARBA00005769"/>
    </source>
</evidence>
<accession>D6ZZ28</accession>
<reference evidence="12 13" key="1">
    <citation type="journal article" date="2012" name="Stand. Genomic Sci.">
        <title>Complete genome sequence of the facultatively chemolithoautotrophic and methylotrophic alpha Proteobacterium Starkeya novella type strain (ATCC 8093(T)).</title>
        <authorList>
            <person name="Kappler U."/>
            <person name="Davenport K."/>
            <person name="Beatson S."/>
            <person name="Lucas S."/>
            <person name="Lapidus A."/>
            <person name="Copeland A."/>
            <person name="Berry K.W."/>
            <person name="Glavina Del Rio T."/>
            <person name="Hammon N."/>
            <person name="Dalin E."/>
            <person name="Tice H."/>
            <person name="Pitluck S."/>
            <person name="Richardson P."/>
            <person name="Bruce D."/>
            <person name="Goodwin L.A."/>
            <person name="Han C."/>
            <person name="Tapia R."/>
            <person name="Detter J.C."/>
            <person name="Chang Y.J."/>
            <person name="Jeffries C.D."/>
            <person name="Land M."/>
            <person name="Hauser L."/>
            <person name="Kyrpides N.C."/>
            <person name="Goker M."/>
            <person name="Ivanova N."/>
            <person name="Klenk H.P."/>
            <person name="Woyke T."/>
        </authorList>
    </citation>
    <scope>NUCLEOTIDE SEQUENCE [LARGE SCALE GENOMIC DNA]</scope>
    <source>
        <strain evidence="13">ATCC 8093 / DSM 506 / JCM 20403 / CCM 1077 / IAM 12100 / NBRC 12443 / NCIMB 10456</strain>
    </source>
</reference>
<dbReference type="PROSITE" id="PS00535">
    <property type="entry name" value="COMPLEX1_49K"/>
    <property type="match status" value="1"/>
</dbReference>
<dbReference type="OrthoDB" id="9801496at2"/>
<evidence type="ECO:0000256" key="10">
    <source>
        <dbReference type="RuleBase" id="RU003685"/>
    </source>
</evidence>
<evidence type="ECO:0000256" key="1">
    <source>
        <dbReference type="ARBA" id="ARBA00002378"/>
    </source>
</evidence>
<dbReference type="InterPro" id="IPR001135">
    <property type="entry name" value="NADH_Q_OxRdtase_suD"/>
</dbReference>
<evidence type="ECO:0000256" key="4">
    <source>
        <dbReference type="ARBA" id="ARBA00022448"/>
    </source>
</evidence>
<keyword evidence="4 9" id="KW-0813">Transport</keyword>
<evidence type="ECO:0000256" key="2">
    <source>
        <dbReference type="ARBA" id="ARBA00004202"/>
    </source>
</evidence>
<dbReference type="InterPro" id="IPR014029">
    <property type="entry name" value="NADH_UbQ_OxRdtase_49kDa_CS"/>
</dbReference>
<dbReference type="RefSeq" id="WP_013166668.1">
    <property type="nucleotide sequence ID" value="NC_014217.1"/>
</dbReference>
<feature type="domain" description="NADH-quinone oxidoreductase subunit D" evidence="11">
    <location>
        <begin position="127"/>
        <end position="399"/>
    </location>
</feature>
<dbReference type="Gene3D" id="1.10.645.10">
    <property type="entry name" value="Cytochrome-c3 Hydrogenase, chain B"/>
    <property type="match status" value="1"/>
</dbReference>
<dbReference type="InterPro" id="IPR029014">
    <property type="entry name" value="NiFe-Hase_large"/>
</dbReference>
<dbReference type="HOGENOM" id="CLU_015134_1_1_5"/>
<dbReference type="AlphaFoldDB" id="D6ZZ28"/>
<dbReference type="PANTHER" id="PTHR11993">
    <property type="entry name" value="NADH-UBIQUINONE OXIDOREDUCTASE 49 KDA SUBUNIT"/>
    <property type="match status" value="1"/>
</dbReference>
<protein>
    <recommendedName>
        <fullName evidence="9">NADH-quinone oxidoreductase subunit D</fullName>
        <ecNumber evidence="9">7.1.1.-</ecNumber>
    </recommendedName>
    <alternativeName>
        <fullName evidence="9">NADH dehydrogenase I subunit D</fullName>
    </alternativeName>
    <alternativeName>
        <fullName evidence="9">NDH-1 subunit D</fullName>
    </alternativeName>
</protein>
<sequence>MNIPAKVDPNVRNFQINFGPQHPAAHGVLRLILELDGEIVERVDPHIGLLHRGTEKLIEAKTYLQAVPYFDRLDYVAPMNQEHAFCLGIERLLDIEVPKRGQLIRVLYSEIGRILSHMLNVTTQALDVGALTPPLWGFEEREKLMVFYERASGSRMHAAYFRPGGVHQDLPRALIEDIAAWCDTFGPFMDDLEGLLTDNRIFKQRNVDIGIVSLEDAFAWGFSGVMVRGSGAAWDLRKSQPYECYDELEFDIPIGKNCDNYDRYCIRMEEMRQSAKIMRQCCDRLLKESGPVSAVDNKIVPPKRGEMKRSMEALIHHFKLYTEGFHVPAGEVYAAVEAPKGEFGVYLVADGTNKPYRCKIRAPGFAHLQAMDFLCRGYMLADVSAILGSLDIVFGEVDR</sequence>
<dbReference type="KEGG" id="sno:Snov_1861"/>
<evidence type="ECO:0000256" key="5">
    <source>
        <dbReference type="ARBA" id="ARBA00022719"/>
    </source>
</evidence>
<dbReference type="NCBIfam" id="TIGR01962">
    <property type="entry name" value="NuoD"/>
    <property type="match status" value="1"/>
</dbReference>
<dbReference type="GO" id="GO:0005886">
    <property type="term" value="C:plasma membrane"/>
    <property type="evidence" value="ECO:0007669"/>
    <property type="project" value="UniProtKB-SubCell"/>
</dbReference>
<gene>
    <name evidence="9" type="primary">nuoD</name>
    <name evidence="12" type="ordered locus">Snov_1861</name>
</gene>
<evidence type="ECO:0000256" key="9">
    <source>
        <dbReference type="HAMAP-Rule" id="MF_01358"/>
    </source>
</evidence>
<organism evidence="12 13">
    <name type="scientific">Ancylobacter novellus (strain ATCC 8093 / DSM 506 / JCM 20403 / CCM 1077 / IAM 12100 / NBRC 12443 / NCIMB 10456)</name>
    <name type="common">Starkeya novella</name>
    <dbReference type="NCBI Taxonomy" id="639283"/>
    <lineage>
        <taxon>Bacteria</taxon>
        <taxon>Pseudomonadati</taxon>
        <taxon>Pseudomonadota</taxon>
        <taxon>Alphaproteobacteria</taxon>
        <taxon>Hyphomicrobiales</taxon>
        <taxon>Xanthobacteraceae</taxon>
        <taxon>Ancylobacter</taxon>
    </lineage>
</organism>
<proteinExistence type="inferred from homology"/>
<comment type="subcellular location">
    <subcellularLocation>
        <location evidence="9">Cell inner membrane</location>
        <topology evidence="9">Peripheral membrane protein</topology>
        <orientation evidence="9">Cytoplasmic side</orientation>
    </subcellularLocation>
    <subcellularLocation>
        <location evidence="2">Cell membrane</location>
        <topology evidence="2">Peripheral membrane protein</topology>
    </subcellularLocation>
</comment>
<dbReference type="InterPro" id="IPR022885">
    <property type="entry name" value="NDH1_su_D/H"/>
</dbReference>
<dbReference type="PANTHER" id="PTHR11993:SF10">
    <property type="entry name" value="NADH DEHYDROGENASE [UBIQUINONE] IRON-SULFUR PROTEIN 2, MITOCHONDRIAL"/>
    <property type="match status" value="1"/>
</dbReference>
<evidence type="ECO:0000313" key="12">
    <source>
        <dbReference type="EMBL" id="ADH89164.1"/>
    </source>
</evidence>
<evidence type="ECO:0000256" key="8">
    <source>
        <dbReference type="ARBA" id="ARBA00023075"/>
    </source>
</evidence>
<comment type="catalytic activity">
    <reaction evidence="9">
        <text>a quinone + NADH + 5 H(+)(in) = a quinol + NAD(+) + 4 H(+)(out)</text>
        <dbReference type="Rhea" id="RHEA:57888"/>
        <dbReference type="ChEBI" id="CHEBI:15378"/>
        <dbReference type="ChEBI" id="CHEBI:24646"/>
        <dbReference type="ChEBI" id="CHEBI:57540"/>
        <dbReference type="ChEBI" id="CHEBI:57945"/>
        <dbReference type="ChEBI" id="CHEBI:132124"/>
    </reaction>
</comment>
<comment type="similarity">
    <text evidence="3 9 10">Belongs to the complex I 49 kDa subunit family.</text>
</comment>
<evidence type="ECO:0000259" key="11">
    <source>
        <dbReference type="Pfam" id="PF00346"/>
    </source>
</evidence>
<dbReference type="eggNOG" id="COG0649">
    <property type="taxonomic scope" value="Bacteria"/>
</dbReference>
<keyword evidence="9" id="KW-0472">Membrane</keyword>
<dbReference type="SUPFAM" id="SSF56762">
    <property type="entry name" value="HydB/Nqo4-like"/>
    <property type="match status" value="1"/>
</dbReference>
<dbReference type="Proteomes" id="UP000006633">
    <property type="component" value="Chromosome"/>
</dbReference>
<keyword evidence="13" id="KW-1185">Reference proteome</keyword>
<keyword evidence="9" id="KW-0997">Cell inner membrane</keyword>
<evidence type="ECO:0000313" key="13">
    <source>
        <dbReference type="Proteomes" id="UP000006633"/>
    </source>
</evidence>
<dbReference type="EC" id="7.1.1.-" evidence="9"/>
<keyword evidence="12" id="KW-0560">Oxidoreductase</keyword>
<dbReference type="FunFam" id="1.10.645.10:FF:000005">
    <property type="entry name" value="NADH-quinone oxidoreductase subunit D"/>
    <property type="match status" value="1"/>
</dbReference>
<evidence type="ECO:0000256" key="6">
    <source>
        <dbReference type="ARBA" id="ARBA00022967"/>
    </source>
</evidence>
<keyword evidence="8 9" id="KW-0830">Ubiquinone</keyword>
<dbReference type="EMBL" id="CP002026">
    <property type="protein sequence ID" value="ADH89164.1"/>
    <property type="molecule type" value="Genomic_DNA"/>
</dbReference>
<dbReference type="GO" id="GO:0050136">
    <property type="term" value="F:NADH dehydrogenase (quinone) (non-electrogenic) activity"/>
    <property type="evidence" value="ECO:0007669"/>
    <property type="project" value="UniProtKB-UniRule"/>
</dbReference>
<dbReference type="GO" id="GO:0048038">
    <property type="term" value="F:quinone binding"/>
    <property type="evidence" value="ECO:0007669"/>
    <property type="project" value="UniProtKB-KW"/>
</dbReference>
<dbReference type="GO" id="GO:0051287">
    <property type="term" value="F:NAD binding"/>
    <property type="evidence" value="ECO:0007669"/>
    <property type="project" value="InterPro"/>
</dbReference>
<keyword evidence="7 9" id="KW-0520">NAD</keyword>
<dbReference type="STRING" id="639283.Snov_1861"/>